<dbReference type="EMBL" id="VSSQ01123320">
    <property type="protein sequence ID" value="MPN54764.1"/>
    <property type="molecule type" value="Genomic_DNA"/>
</dbReference>
<organism evidence="3">
    <name type="scientific">bioreactor metagenome</name>
    <dbReference type="NCBI Taxonomy" id="1076179"/>
    <lineage>
        <taxon>unclassified sequences</taxon>
        <taxon>metagenomes</taxon>
        <taxon>ecological metagenomes</taxon>
    </lineage>
</organism>
<dbReference type="Pfam" id="PF03869">
    <property type="entry name" value="Arc"/>
    <property type="match status" value="1"/>
</dbReference>
<name>A0A645J2S3_9ZZZZ</name>
<dbReference type="GO" id="GO:0006355">
    <property type="term" value="P:regulation of DNA-templated transcription"/>
    <property type="evidence" value="ECO:0007669"/>
    <property type="project" value="InterPro"/>
</dbReference>
<reference evidence="3" key="1">
    <citation type="submission" date="2019-08" db="EMBL/GenBank/DDBJ databases">
        <authorList>
            <person name="Kucharzyk K."/>
            <person name="Murdoch R.W."/>
            <person name="Higgins S."/>
            <person name="Loffler F."/>
        </authorList>
    </citation>
    <scope>NUCLEOTIDE SEQUENCE</scope>
</reference>
<keyword evidence="1" id="KW-0175">Coiled coil</keyword>
<feature type="domain" description="Arc-like DNA binding" evidence="2">
    <location>
        <begin position="3"/>
        <end position="46"/>
    </location>
</feature>
<dbReference type="InterPro" id="IPR005569">
    <property type="entry name" value="Arc_DNA-bd_dom"/>
</dbReference>
<dbReference type="GO" id="GO:0003677">
    <property type="term" value="F:DNA binding"/>
    <property type="evidence" value="ECO:0007669"/>
    <property type="project" value="InterPro"/>
</dbReference>
<dbReference type="SUPFAM" id="SSF47598">
    <property type="entry name" value="Ribbon-helix-helix"/>
    <property type="match status" value="1"/>
</dbReference>
<evidence type="ECO:0000259" key="2">
    <source>
        <dbReference type="Pfam" id="PF03869"/>
    </source>
</evidence>
<dbReference type="InterPro" id="IPR013321">
    <property type="entry name" value="Arc_rbn_hlx_hlx"/>
</dbReference>
<evidence type="ECO:0000313" key="3">
    <source>
        <dbReference type="EMBL" id="MPN54764.1"/>
    </source>
</evidence>
<accession>A0A645J2S3</accession>
<dbReference type="AlphaFoldDB" id="A0A645J2S3"/>
<gene>
    <name evidence="3" type="ORF">SDC9_202441</name>
</gene>
<dbReference type="Gene3D" id="1.10.1220.10">
    <property type="entry name" value="Met repressor-like"/>
    <property type="match status" value="1"/>
</dbReference>
<evidence type="ECO:0000256" key="1">
    <source>
        <dbReference type="SAM" id="Coils"/>
    </source>
</evidence>
<sequence>MVQFNVRIPEFVKKIMEKAGKLNSRSQNQEAIYRLNNFTSHEAMIQEIRNEMNEIKNIQIEILNEIKALRQESTFKK</sequence>
<protein>
    <recommendedName>
        <fullName evidence="2">Arc-like DNA binding domain-containing protein</fullName>
    </recommendedName>
</protein>
<feature type="coiled-coil region" evidence="1">
    <location>
        <begin position="41"/>
        <end position="72"/>
    </location>
</feature>
<dbReference type="InterPro" id="IPR010985">
    <property type="entry name" value="Ribbon_hlx_hlx"/>
</dbReference>
<proteinExistence type="predicted"/>
<comment type="caution">
    <text evidence="3">The sequence shown here is derived from an EMBL/GenBank/DDBJ whole genome shotgun (WGS) entry which is preliminary data.</text>
</comment>